<keyword evidence="2 5" id="KW-0808">Transferase</keyword>
<gene>
    <name evidence="6" type="ORF">SAMN05661003_101229</name>
</gene>
<organism evidence="6 7">
    <name type="scientific">Desulfuromonas thiophila</name>
    <dbReference type="NCBI Taxonomy" id="57664"/>
    <lineage>
        <taxon>Bacteria</taxon>
        <taxon>Pseudomonadati</taxon>
        <taxon>Thermodesulfobacteriota</taxon>
        <taxon>Desulfuromonadia</taxon>
        <taxon>Desulfuromonadales</taxon>
        <taxon>Desulfuromonadaceae</taxon>
        <taxon>Desulfuromonas</taxon>
    </lineage>
</organism>
<dbReference type="EC" id="2.7.4.27" evidence="5"/>
<dbReference type="GO" id="GO:0005524">
    <property type="term" value="F:ATP binding"/>
    <property type="evidence" value="ECO:0007669"/>
    <property type="project" value="InterPro"/>
</dbReference>
<feature type="binding site" evidence="5">
    <location>
        <begin position="152"/>
        <end position="159"/>
    </location>
    <ligand>
        <name>ADP</name>
        <dbReference type="ChEBI" id="CHEBI:456216"/>
    </ligand>
</feature>
<accession>A0A1G6XEC3</accession>
<dbReference type="InterPro" id="IPR026565">
    <property type="entry name" value="PPDK_reg"/>
</dbReference>
<comment type="similarity">
    <text evidence="5">Belongs to the pyruvate, phosphate/water dikinase regulatory protein family. PDRP subfamily.</text>
</comment>
<sequence length="270" mass="30502">MNPTSDKTVFLLSDATGETAEKMISAALTQFRRQGTRIRRISHVRSKGQVYEALDAAAQCRALVIYTIVNRELSRLVHDECEALGLTSVDIITPLLMRCSEFFGMSPTEIPGLLHNVDEAYFRRIDAVEFTVRNDDGQETRFLNKADIVLVGVSRTSKTPLSMYLAHQGYKVANIPLVSGIEPPPELLHLEHSRVAGLVIQPERLVELRAARLKNLGQDPRRAYADFEQVETELKVARQFFRRQKWPIIDVTGKAVEETANEVLVKLKFK</sequence>
<dbReference type="EMBL" id="FNAQ01000001">
    <property type="protein sequence ID" value="SDD76123.1"/>
    <property type="molecule type" value="Genomic_DNA"/>
</dbReference>
<dbReference type="RefSeq" id="WP_092075398.1">
    <property type="nucleotide sequence ID" value="NZ_CALFZY010000006.1"/>
</dbReference>
<dbReference type="EC" id="2.7.11.32" evidence="5"/>
<dbReference type="NCBIfam" id="NF003742">
    <property type="entry name" value="PRK05339.1"/>
    <property type="match status" value="1"/>
</dbReference>
<keyword evidence="4 5" id="KW-0418">Kinase</keyword>
<dbReference type="PANTHER" id="PTHR31756:SF3">
    <property type="entry name" value="PYRUVATE, PHOSPHATE DIKINASE REGULATORY PROTEIN 1, CHLOROPLASTIC"/>
    <property type="match status" value="1"/>
</dbReference>
<dbReference type="GO" id="GO:0004674">
    <property type="term" value="F:protein serine/threonine kinase activity"/>
    <property type="evidence" value="ECO:0007669"/>
    <property type="project" value="UniProtKB-UniRule"/>
</dbReference>
<protein>
    <recommendedName>
        <fullName evidence="5">Putative pyruvate, phosphate dikinase regulatory protein</fullName>
        <shortName evidence="5">PPDK regulatory protein</shortName>
        <ecNumber evidence="5">2.7.11.32</ecNumber>
        <ecNumber evidence="5">2.7.4.27</ecNumber>
    </recommendedName>
</protein>
<dbReference type="PANTHER" id="PTHR31756">
    <property type="entry name" value="PYRUVATE, PHOSPHATE DIKINASE REGULATORY PROTEIN 1, CHLOROPLASTIC"/>
    <property type="match status" value="1"/>
</dbReference>
<dbReference type="Pfam" id="PF03618">
    <property type="entry name" value="Kinase-PPPase"/>
    <property type="match status" value="1"/>
</dbReference>
<evidence type="ECO:0000256" key="1">
    <source>
        <dbReference type="ARBA" id="ARBA00022527"/>
    </source>
</evidence>
<reference evidence="7" key="1">
    <citation type="submission" date="2016-10" db="EMBL/GenBank/DDBJ databases">
        <authorList>
            <person name="Varghese N."/>
            <person name="Submissions S."/>
        </authorList>
    </citation>
    <scope>NUCLEOTIDE SEQUENCE [LARGE SCALE GENOMIC DNA]</scope>
    <source>
        <strain evidence="7">DSM 8987</strain>
    </source>
</reference>
<evidence type="ECO:0000256" key="3">
    <source>
        <dbReference type="ARBA" id="ARBA00022741"/>
    </source>
</evidence>
<evidence type="ECO:0000256" key="4">
    <source>
        <dbReference type="ARBA" id="ARBA00022777"/>
    </source>
</evidence>
<evidence type="ECO:0000313" key="7">
    <source>
        <dbReference type="Proteomes" id="UP000243205"/>
    </source>
</evidence>
<dbReference type="AlphaFoldDB" id="A0A1G6XEC3"/>
<keyword evidence="7" id="KW-1185">Reference proteome</keyword>
<evidence type="ECO:0000256" key="2">
    <source>
        <dbReference type="ARBA" id="ARBA00022679"/>
    </source>
</evidence>
<name>A0A1G6XEC3_9BACT</name>
<dbReference type="OrthoDB" id="9782201at2"/>
<dbReference type="STRING" id="57664.SAMN05661003_101229"/>
<proteinExistence type="inferred from homology"/>
<keyword evidence="3 5" id="KW-0547">Nucleotide-binding</keyword>
<comment type="catalytic activity">
    <reaction evidence="5">
        <text>N(tele)-phospho-L-histidyl/O-phospho-L-threonyl-[pyruvate, phosphate dikinase] + phosphate + H(+) = N(tele)-phospho-L-histidyl/L-threonyl-[pyruvate, phosphate dikinase] + diphosphate</text>
        <dbReference type="Rhea" id="RHEA:43696"/>
        <dbReference type="Rhea" id="RHEA-COMP:10650"/>
        <dbReference type="Rhea" id="RHEA-COMP:10651"/>
        <dbReference type="ChEBI" id="CHEBI:15378"/>
        <dbReference type="ChEBI" id="CHEBI:30013"/>
        <dbReference type="ChEBI" id="CHEBI:33019"/>
        <dbReference type="ChEBI" id="CHEBI:43474"/>
        <dbReference type="ChEBI" id="CHEBI:61977"/>
        <dbReference type="ChEBI" id="CHEBI:83586"/>
        <dbReference type="EC" id="2.7.4.27"/>
    </reaction>
</comment>
<evidence type="ECO:0000256" key="5">
    <source>
        <dbReference type="HAMAP-Rule" id="MF_00921"/>
    </source>
</evidence>
<dbReference type="InterPro" id="IPR005177">
    <property type="entry name" value="Kinase-pyrophosphorylase"/>
</dbReference>
<dbReference type="Proteomes" id="UP000243205">
    <property type="component" value="Unassembled WGS sequence"/>
</dbReference>
<comment type="catalytic activity">
    <reaction evidence="5">
        <text>N(tele)-phospho-L-histidyl/L-threonyl-[pyruvate, phosphate dikinase] + ADP = N(tele)-phospho-L-histidyl/O-phospho-L-threonyl-[pyruvate, phosphate dikinase] + AMP + H(+)</text>
        <dbReference type="Rhea" id="RHEA:43692"/>
        <dbReference type="Rhea" id="RHEA-COMP:10650"/>
        <dbReference type="Rhea" id="RHEA-COMP:10651"/>
        <dbReference type="ChEBI" id="CHEBI:15378"/>
        <dbReference type="ChEBI" id="CHEBI:30013"/>
        <dbReference type="ChEBI" id="CHEBI:61977"/>
        <dbReference type="ChEBI" id="CHEBI:83586"/>
        <dbReference type="ChEBI" id="CHEBI:456215"/>
        <dbReference type="ChEBI" id="CHEBI:456216"/>
        <dbReference type="EC" id="2.7.11.32"/>
    </reaction>
</comment>
<dbReference type="GO" id="GO:0043531">
    <property type="term" value="F:ADP binding"/>
    <property type="evidence" value="ECO:0007669"/>
    <property type="project" value="UniProtKB-UniRule"/>
</dbReference>
<dbReference type="GO" id="GO:0016776">
    <property type="term" value="F:phosphotransferase activity, phosphate group as acceptor"/>
    <property type="evidence" value="ECO:0007669"/>
    <property type="project" value="UniProtKB-UniRule"/>
</dbReference>
<dbReference type="HAMAP" id="MF_00921">
    <property type="entry name" value="PDRP"/>
    <property type="match status" value="1"/>
</dbReference>
<keyword evidence="1 5" id="KW-0723">Serine/threonine-protein kinase</keyword>
<comment type="function">
    <text evidence="5">Bifunctional serine/threonine kinase and phosphorylase involved in the regulation of the pyruvate, phosphate dikinase (PPDK) by catalyzing its phosphorylation/dephosphorylation.</text>
</comment>
<evidence type="ECO:0000313" key="6">
    <source>
        <dbReference type="EMBL" id="SDD76123.1"/>
    </source>
</evidence>